<dbReference type="GO" id="GO:0016757">
    <property type="term" value="F:glycosyltransferase activity"/>
    <property type="evidence" value="ECO:0007669"/>
    <property type="project" value="UniProtKB-KW"/>
</dbReference>
<keyword evidence="4 7" id="KW-0812">Transmembrane</keyword>
<proteinExistence type="predicted"/>
<evidence type="ECO:0000256" key="5">
    <source>
        <dbReference type="ARBA" id="ARBA00022989"/>
    </source>
</evidence>
<comment type="subcellular location">
    <subcellularLocation>
        <location evidence="1">Membrane</location>
        <topology evidence="1">Multi-pass membrane protein</topology>
    </subcellularLocation>
</comment>
<dbReference type="Gene3D" id="3.90.550.10">
    <property type="entry name" value="Spore Coat Polysaccharide Biosynthesis Protein SpsA, Chain A"/>
    <property type="match status" value="1"/>
</dbReference>
<keyword evidence="3" id="KW-0808">Transferase</keyword>
<feature type="transmembrane region" description="Helical" evidence="7">
    <location>
        <begin position="556"/>
        <end position="578"/>
    </location>
</feature>
<dbReference type="CDD" id="cd06421">
    <property type="entry name" value="CESA_CelA_like"/>
    <property type="match status" value="1"/>
</dbReference>
<evidence type="ECO:0000259" key="8">
    <source>
        <dbReference type="Pfam" id="PF13632"/>
    </source>
</evidence>
<dbReference type="PANTHER" id="PTHR43867">
    <property type="entry name" value="CELLULOSE SYNTHASE CATALYTIC SUBUNIT A [UDP-FORMING]"/>
    <property type="match status" value="1"/>
</dbReference>
<organism evidence="9 10">
    <name type="scientific">Paramecium bursaria Chlorella virus IL3A</name>
    <name type="common">PBCV-IL3A</name>
    <dbReference type="NCBI Taxonomy" id="46019"/>
    <lineage>
        <taxon>Viruses</taxon>
        <taxon>Varidnaviria</taxon>
        <taxon>Bamfordvirae</taxon>
        <taxon>Nucleocytoviricota</taxon>
        <taxon>Megaviricetes</taxon>
        <taxon>Algavirales</taxon>
        <taxon>Phycodnaviridae</taxon>
        <taxon>Chlorovirus</taxon>
        <taxon>Chlorovirus illinoense</taxon>
    </lineage>
</organism>
<accession>M1I5K9</accession>
<dbReference type="Proteomes" id="UP000247091">
    <property type="component" value="Segment"/>
</dbReference>
<evidence type="ECO:0000256" key="1">
    <source>
        <dbReference type="ARBA" id="ARBA00004141"/>
    </source>
</evidence>
<feature type="transmembrane region" description="Helical" evidence="7">
    <location>
        <begin position="84"/>
        <end position="104"/>
    </location>
</feature>
<keyword evidence="6 7" id="KW-0472">Membrane</keyword>
<organismHost>
    <name type="scientific">Chlorella</name>
    <dbReference type="NCBI Taxonomy" id="3071"/>
</organismHost>
<dbReference type="EMBL" id="JX997169">
    <property type="protein sequence ID" value="AGE53770.1"/>
    <property type="molecule type" value="Genomic_DNA"/>
</dbReference>
<dbReference type="GO" id="GO:0016020">
    <property type="term" value="C:membrane"/>
    <property type="evidence" value="ECO:0007669"/>
    <property type="project" value="UniProtKB-SubCell"/>
</dbReference>
<evidence type="ECO:0000256" key="4">
    <source>
        <dbReference type="ARBA" id="ARBA00022692"/>
    </source>
</evidence>
<reference evidence="9 10" key="1">
    <citation type="submission" date="2012-10" db="EMBL/GenBank/DDBJ databases">
        <title>Towards defining the chloroviruses: a genomic journey through a genus of large DNA viruses.</title>
        <authorList>
            <person name="Jeanniard A."/>
            <person name="Dunigan D.D."/>
            <person name="Gurnon J.R."/>
            <person name="Agarkova I."/>
            <person name="Kang M."/>
            <person name="Vitek J."/>
            <person name="Duncan G."/>
            <person name="McClung O.W."/>
            <person name="Larsen M."/>
            <person name="Claverie J.-M."/>
            <person name="Van Etten J.L."/>
            <person name="Blanc G."/>
        </authorList>
    </citation>
    <scope>NUCLEOTIDE SEQUENCE [LARGE SCALE GENOMIC DNA]</scope>
</reference>
<evidence type="ECO:0000256" key="2">
    <source>
        <dbReference type="ARBA" id="ARBA00022676"/>
    </source>
</evidence>
<dbReference type="Pfam" id="PF13632">
    <property type="entry name" value="Glyco_trans_2_3"/>
    <property type="match status" value="1"/>
</dbReference>
<dbReference type="InterPro" id="IPR001173">
    <property type="entry name" value="Glyco_trans_2-like"/>
</dbReference>
<evidence type="ECO:0000313" key="9">
    <source>
        <dbReference type="EMBL" id="AGE53770.1"/>
    </source>
</evidence>
<dbReference type="SUPFAM" id="SSF53448">
    <property type="entry name" value="Nucleotide-diphospho-sugar transferases"/>
    <property type="match status" value="1"/>
</dbReference>
<sequence>MKGYDSQSTMNASCGEIVELASHSPPPSPTNTINVIDENVQGKFEDVSLNLSKEERYPVPKGVVLPRPPSDDLKFAYLKTRKGLVAFFAFISLSVFSTGLVLFMRATGAWWFWAVCALAVVSSIITYILVVIVGNGFDYAVHETIIKRVREDKEDPFCPSVDILLPVCGEDMAILNNTWSYVSKVRHNGVLKVHVLDDSDSAEVKKLCLEYGFEYHVRENRGYMKKAGNLRAAFAKTSGDYFVILDADFCPREDFLESVLGRFKADPTIAIIQTPQFFEQRKEVSYLERGAGAVQEIFYRLIQPGRNSARKSYFKKYEPAYGSICVGTCAIYSRSALAPMGGTAEVEHSEDVRTGFRATKAGYHVEYIPINLAGGVCPNDHRAFFSQQYRWCSGSTTLLTSAEFWKTNLGFVRRMCYISGMLFYSTSMMTLFLGPALSNILIWAFPEVVLYYNISFALTGIILMLLLIPLWSCQSWPYGAYATICAQNFAYTWAIKDKIFNTVGSWTPSGNCGKKSAMATKFRNARIFAFFLTFGNFASIFTGSFLHIFLWKDVDYWNVIPLMLITVFYSSNYLPFIFNW</sequence>
<feature type="domain" description="Glycosyltransferase 2-like" evidence="8">
    <location>
        <begin position="241"/>
        <end position="466"/>
    </location>
</feature>
<evidence type="ECO:0000256" key="7">
    <source>
        <dbReference type="SAM" id="Phobius"/>
    </source>
</evidence>
<feature type="transmembrane region" description="Helical" evidence="7">
    <location>
        <begin position="450"/>
        <end position="471"/>
    </location>
</feature>
<feature type="transmembrane region" description="Helical" evidence="7">
    <location>
        <begin position="421"/>
        <end position="444"/>
    </location>
</feature>
<dbReference type="PANTHER" id="PTHR43867:SF2">
    <property type="entry name" value="CELLULOSE SYNTHASE CATALYTIC SUBUNIT A [UDP-FORMING]"/>
    <property type="match status" value="1"/>
</dbReference>
<keyword evidence="2" id="KW-0328">Glycosyltransferase</keyword>
<evidence type="ECO:0000256" key="6">
    <source>
        <dbReference type="ARBA" id="ARBA00023136"/>
    </source>
</evidence>
<keyword evidence="5 7" id="KW-1133">Transmembrane helix</keyword>
<feature type="transmembrane region" description="Helical" evidence="7">
    <location>
        <begin position="527"/>
        <end position="550"/>
    </location>
</feature>
<evidence type="ECO:0000256" key="3">
    <source>
        <dbReference type="ARBA" id="ARBA00022679"/>
    </source>
</evidence>
<dbReference type="InterPro" id="IPR050321">
    <property type="entry name" value="Glycosyltr_2/OpgH_subfam"/>
</dbReference>
<protein>
    <submittedName>
        <fullName evidence="9">Cellulose synthase catalytic subunit (UDP-forming)</fullName>
    </submittedName>
</protein>
<evidence type="ECO:0000313" key="10">
    <source>
        <dbReference type="Proteomes" id="UP000247091"/>
    </source>
</evidence>
<name>M1I5K9_PBCVI</name>
<gene>
    <name evidence="9" type="primary">IL-3A_99R</name>
    <name evidence="9" type="ORF">PBCVIL3A_99R</name>
</gene>
<dbReference type="InterPro" id="IPR029044">
    <property type="entry name" value="Nucleotide-diphossugar_trans"/>
</dbReference>
<feature type="transmembrane region" description="Helical" evidence="7">
    <location>
        <begin position="110"/>
        <end position="133"/>
    </location>
</feature>